<dbReference type="Proteomes" id="UP000270342">
    <property type="component" value="Unassembled WGS sequence"/>
</dbReference>
<sequence length="128" mass="13110">MASACDLVPFQIAGDSGKAGPITIGLGEPDNVAHPTAWQGPLTISTASTPTCTVSDAVSIIERPIVSARGVLFVQTYSGSTHFVYAVDASTCAVIWRSDGFAGTAIFGTNTVVVGAKTTPLDQACHPE</sequence>
<name>A0A494WZE8_9BURK</name>
<evidence type="ECO:0000313" key="2">
    <source>
        <dbReference type="Proteomes" id="UP000270342"/>
    </source>
</evidence>
<evidence type="ECO:0000313" key="1">
    <source>
        <dbReference type="EMBL" id="RKP43490.1"/>
    </source>
</evidence>
<keyword evidence="2" id="KW-1185">Reference proteome</keyword>
<proteinExistence type="predicted"/>
<dbReference type="AlphaFoldDB" id="A0A494WZE8"/>
<reference evidence="1 2" key="1">
    <citation type="submission" date="2018-10" db="EMBL/GenBank/DDBJ databases">
        <title>Robbsia sp. DHC34, isolated from soil.</title>
        <authorList>
            <person name="Gao Z.-H."/>
            <person name="Qiu L.-H."/>
        </authorList>
    </citation>
    <scope>NUCLEOTIDE SEQUENCE [LARGE SCALE GENOMIC DNA]</scope>
    <source>
        <strain evidence="1 2">DHC34</strain>
    </source>
</reference>
<comment type="caution">
    <text evidence="1">The sequence shown here is derived from an EMBL/GenBank/DDBJ whole genome shotgun (WGS) entry which is preliminary data.</text>
</comment>
<accession>A0A494WZE8</accession>
<protein>
    <submittedName>
        <fullName evidence="1">Uncharacterized protein</fullName>
    </submittedName>
</protein>
<organism evidence="1 2">
    <name type="scientific">Pararobbsia silviterrae</name>
    <dbReference type="NCBI Taxonomy" id="1792498"/>
    <lineage>
        <taxon>Bacteria</taxon>
        <taxon>Pseudomonadati</taxon>
        <taxon>Pseudomonadota</taxon>
        <taxon>Betaproteobacteria</taxon>
        <taxon>Burkholderiales</taxon>
        <taxon>Burkholderiaceae</taxon>
        <taxon>Pararobbsia</taxon>
    </lineage>
</organism>
<gene>
    <name evidence="1" type="ORF">D7S86_28840</name>
</gene>
<dbReference type="EMBL" id="RBZU01000031">
    <property type="protein sequence ID" value="RKP43490.1"/>
    <property type="molecule type" value="Genomic_DNA"/>
</dbReference>